<sequence>MRMDGAQHLIAGILIYDVLKYLIPVWSAILITLIILVAKEVVLDKWIRKGVADWHDIIWGVIGLLLGVL</sequence>
<reference evidence="2 3" key="1">
    <citation type="submission" date="2019-04" db="EMBL/GenBank/DDBJ databases">
        <title>Microbes associate with the intestines of laboratory mice.</title>
        <authorList>
            <person name="Navarre W."/>
            <person name="Wong E."/>
            <person name="Huang K."/>
            <person name="Tropini C."/>
            <person name="Ng K."/>
            <person name="Yu B."/>
        </authorList>
    </citation>
    <scope>NUCLEOTIDE SEQUENCE [LARGE SCALE GENOMIC DNA]</scope>
    <source>
        <strain evidence="2 3">NM70_E10</strain>
    </source>
</reference>
<dbReference type="EMBL" id="SRZA01000008">
    <property type="protein sequence ID" value="TGY07069.1"/>
    <property type="molecule type" value="Genomic_DNA"/>
</dbReference>
<evidence type="ECO:0000256" key="1">
    <source>
        <dbReference type="SAM" id="Phobius"/>
    </source>
</evidence>
<keyword evidence="1" id="KW-0812">Transmembrane</keyword>
<name>A0A4S2AZJ3_9BACE</name>
<protein>
    <submittedName>
        <fullName evidence="2">Uncharacterized protein</fullName>
    </submittedName>
</protein>
<keyword evidence="3" id="KW-1185">Reference proteome</keyword>
<evidence type="ECO:0000313" key="2">
    <source>
        <dbReference type="EMBL" id="TGY07069.1"/>
    </source>
</evidence>
<accession>A0A4S2AZJ3</accession>
<feature type="transmembrane region" description="Helical" evidence="1">
    <location>
        <begin position="21"/>
        <end position="38"/>
    </location>
</feature>
<gene>
    <name evidence="2" type="ORF">E5356_04890</name>
</gene>
<proteinExistence type="predicted"/>
<comment type="caution">
    <text evidence="2">The sequence shown here is derived from an EMBL/GenBank/DDBJ whole genome shotgun (WGS) entry which is preliminary data.</text>
</comment>
<evidence type="ECO:0000313" key="3">
    <source>
        <dbReference type="Proteomes" id="UP000305751"/>
    </source>
</evidence>
<dbReference type="AlphaFoldDB" id="A0A4S2AZJ3"/>
<keyword evidence="1" id="KW-1133">Transmembrane helix</keyword>
<dbReference type="RefSeq" id="WP_128131944.1">
    <property type="nucleotide sequence ID" value="NZ_BLLS01000001.1"/>
</dbReference>
<dbReference type="Proteomes" id="UP000305751">
    <property type="component" value="Unassembled WGS sequence"/>
</dbReference>
<organism evidence="2 3">
    <name type="scientific">Bacteroides acidifaciens</name>
    <dbReference type="NCBI Taxonomy" id="85831"/>
    <lineage>
        <taxon>Bacteria</taxon>
        <taxon>Pseudomonadati</taxon>
        <taxon>Bacteroidota</taxon>
        <taxon>Bacteroidia</taxon>
        <taxon>Bacteroidales</taxon>
        <taxon>Bacteroidaceae</taxon>
        <taxon>Bacteroides</taxon>
    </lineage>
</organism>
<keyword evidence="1" id="KW-0472">Membrane</keyword>